<organism evidence="2 3">
    <name type="scientific">Ficus carica</name>
    <name type="common">Common fig</name>
    <dbReference type="NCBI Taxonomy" id="3494"/>
    <lineage>
        <taxon>Eukaryota</taxon>
        <taxon>Viridiplantae</taxon>
        <taxon>Streptophyta</taxon>
        <taxon>Embryophyta</taxon>
        <taxon>Tracheophyta</taxon>
        <taxon>Spermatophyta</taxon>
        <taxon>Magnoliopsida</taxon>
        <taxon>eudicotyledons</taxon>
        <taxon>Gunneridae</taxon>
        <taxon>Pentapetalae</taxon>
        <taxon>rosids</taxon>
        <taxon>fabids</taxon>
        <taxon>Rosales</taxon>
        <taxon>Moraceae</taxon>
        <taxon>Ficeae</taxon>
        <taxon>Ficus</taxon>
    </lineage>
</organism>
<sequence>MVKGAVGALTGTKTSGGDQTCKISTARGNHAPSKPASELHTPHPSASPLSPDLDLGVSMQTHLKLVLDLSEKAAKKPPKTVTPNR</sequence>
<comment type="caution">
    <text evidence="2">The sequence shown here is derived from an EMBL/GenBank/DDBJ whole genome shotgun (WGS) entry which is preliminary data.</text>
</comment>
<feature type="compositionally biased region" description="Polar residues" evidence="1">
    <location>
        <begin position="11"/>
        <end position="27"/>
    </location>
</feature>
<reference evidence="2" key="1">
    <citation type="submission" date="2023-07" db="EMBL/GenBank/DDBJ databases">
        <title>draft genome sequence of fig (Ficus carica).</title>
        <authorList>
            <person name="Takahashi T."/>
            <person name="Nishimura K."/>
        </authorList>
    </citation>
    <scope>NUCLEOTIDE SEQUENCE</scope>
</reference>
<dbReference type="EMBL" id="BTGU01000013">
    <property type="protein sequence ID" value="GMN42062.1"/>
    <property type="molecule type" value="Genomic_DNA"/>
</dbReference>
<dbReference type="AlphaFoldDB" id="A0AA87ZWX3"/>
<protein>
    <submittedName>
        <fullName evidence="2">Uncharacterized protein</fullName>
    </submittedName>
</protein>
<evidence type="ECO:0000313" key="2">
    <source>
        <dbReference type="EMBL" id="GMN42062.1"/>
    </source>
</evidence>
<gene>
    <name evidence="2" type="ORF">TIFTF001_011288</name>
</gene>
<dbReference type="Proteomes" id="UP001187192">
    <property type="component" value="Unassembled WGS sequence"/>
</dbReference>
<proteinExistence type="predicted"/>
<feature type="region of interest" description="Disordered" evidence="1">
    <location>
        <begin position="1"/>
        <end position="55"/>
    </location>
</feature>
<accession>A0AA87ZWX3</accession>
<evidence type="ECO:0000313" key="3">
    <source>
        <dbReference type="Proteomes" id="UP001187192"/>
    </source>
</evidence>
<name>A0AA87ZWX3_FICCA</name>
<keyword evidence="3" id="KW-1185">Reference proteome</keyword>
<evidence type="ECO:0000256" key="1">
    <source>
        <dbReference type="SAM" id="MobiDB-lite"/>
    </source>
</evidence>